<sequence length="167" mass="18619">MLVIKMKRAFAFMLTIIFLLFNIGVAFAEGKSLHKARYIDSIEIDGNKISSTTKTLIEITDYEQNLSTSTFVLSGKGSEGVEISIYTKNDKRESFGQNNLVDKITVGKSGYFAKKIDVSEGYTYILVVATKDSDTQLAVLKVYYEKKEGFLAKVEKAISNLINSITK</sequence>
<dbReference type="AlphaFoldDB" id="A4XMJ5"/>
<dbReference type="RefSeq" id="WP_011918046.1">
    <property type="nucleotide sequence ID" value="NC_009437.1"/>
</dbReference>
<proteinExistence type="predicted"/>
<keyword evidence="2" id="KW-1185">Reference proteome</keyword>
<protein>
    <submittedName>
        <fullName evidence="1">Uncharacterized protein</fullName>
    </submittedName>
</protein>
<organism evidence="1 2">
    <name type="scientific">Caldicellulosiruptor saccharolyticus (strain ATCC 43494 / DSM 8903 / Tp8T 6331)</name>
    <dbReference type="NCBI Taxonomy" id="351627"/>
    <lineage>
        <taxon>Bacteria</taxon>
        <taxon>Bacillati</taxon>
        <taxon>Bacillota</taxon>
        <taxon>Bacillota incertae sedis</taxon>
        <taxon>Caldicellulosiruptorales</taxon>
        <taxon>Caldicellulosiruptoraceae</taxon>
        <taxon>Caldicellulosiruptor</taxon>
    </lineage>
</organism>
<dbReference type="KEGG" id="csc:Csac_2557"/>
<dbReference type="HOGENOM" id="CLU_1632297_0_0_9"/>
<evidence type="ECO:0000313" key="2">
    <source>
        <dbReference type="Proteomes" id="UP000000256"/>
    </source>
</evidence>
<evidence type="ECO:0000313" key="1">
    <source>
        <dbReference type="EMBL" id="ABP68130.2"/>
    </source>
</evidence>
<dbReference type="EMBL" id="CP000679">
    <property type="protein sequence ID" value="ABP68130.2"/>
    <property type="molecule type" value="Genomic_DNA"/>
</dbReference>
<reference evidence="1 2" key="1">
    <citation type="journal article" date="2008" name="Appl. Environ. Microbiol.">
        <title>Hydrogenomics of the extremely thermophilic bacterium Caldicellulosiruptor saccharolyticus.</title>
        <authorList>
            <person name="van de Werken H.J."/>
            <person name="Verhaart M.R."/>
            <person name="VanFossen A.L."/>
            <person name="Willquist K."/>
            <person name="Lewis D.L."/>
            <person name="Nichols J.D."/>
            <person name="Goorissen H.P."/>
            <person name="Mongodin E.F."/>
            <person name="Nelson K.E."/>
            <person name="van Niel E.W."/>
            <person name="Stams A.J."/>
            <person name="Ward D.E."/>
            <person name="de Vos W.M."/>
            <person name="van der Oost J."/>
            <person name="Kelly R.M."/>
            <person name="Kengen S.W."/>
        </authorList>
    </citation>
    <scope>NUCLEOTIDE SEQUENCE [LARGE SCALE GENOMIC DNA]</scope>
    <source>
        <strain evidence="2">ATCC 43494 / DSM 8903 / Tp8T 6331</strain>
    </source>
</reference>
<accession>A4XMJ5</accession>
<dbReference type="STRING" id="351627.Csac_2557"/>
<gene>
    <name evidence="1" type="ordered locus">Csac_2557</name>
</gene>
<name>A4XMJ5_CALS8</name>
<dbReference type="Proteomes" id="UP000000256">
    <property type="component" value="Chromosome"/>
</dbReference>